<dbReference type="GO" id="GO:0009279">
    <property type="term" value="C:cell outer membrane"/>
    <property type="evidence" value="ECO:0007669"/>
    <property type="project" value="TreeGrafter"/>
</dbReference>
<gene>
    <name evidence="4" type="ORF">NIES21_14620</name>
</gene>
<reference evidence="4 5" key="1">
    <citation type="submission" date="2017-06" db="EMBL/GenBank/DDBJ databases">
        <title>Genome sequencing of cyanobaciteial culture collection at National Institute for Environmental Studies (NIES).</title>
        <authorList>
            <person name="Hirose Y."/>
            <person name="Shimura Y."/>
            <person name="Fujisawa T."/>
            <person name="Nakamura Y."/>
            <person name="Kawachi M."/>
        </authorList>
    </citation>
    <scope>NUCLEOTIDE SEQUENCE [LARGE SCALE GENOMIC DNA]</scope>
    <source>
        <strain evidence="4 5">NIES-21</strain>
    </source>
</reference>
<evidence type="ECO:0000256" key="2">
    <source>
        <dbReference type="ARBA" id="ARBA00022803"/>
    </source>
</evidence>
<sequence length="375" mass="43917">MEWMTPLRAQQFDFIQRLKTKHLLHCEVEGWHSELTVISGERLQQLAKFSWDMAEKFKQTSNIRHLFKSHFKGKLGEEVLKNRLNNFITKIDYETYLYGDGGVDFTLTANSNIGIQVKTRCDEIDTVRWFFKEEEIKKNAVLVCILSLEDIDERKNEYNLIFAGFLPTNLIERNCKQYSCGIYDLLYCGGLRSYLETLLKPEYYHELGENYFNKKDFKSAIANYEKALQINPYSVWSRIKCSDAYYNLGYFSLSIDGYTEVINSYHNGDLIYYLYYLRGNAYYQFGYKESAIYDYQEAIIINRNHADSYFKLAVVLNDTGDQQGAIFNYSEAIRLNINNISSAYYNRGLIHLKVGQIQKAFDDFSKAFEIGLNPI</sequence>
<dbReference type="AlphaFoldDB" id="A0A1Z4GDQ0"/>
<feature type="repeat" description="TPR" evidence="3">
    <location>
        <begin position="201"/>
        <end position="234"/>
    </location>
</feature>
<dbReference type="Pfam" id="PF07719">
    <property type="entry name" value="TPR_2"/>
    <property type="match status" value="1"/>
</dbReference>
<keyword evidence="2 3" id="KW-0802">TPR repeat</keyword>
<dbReference type="Proteomes" id="UP000218287">
    <property type="component" value="Chromosome"/>
</dbReference>
<dbReference type="OrthoDB" id="494465at2"/>
<dbReference type="SMART" id="SM00028">
    <property type="entry name" value="TPR"/>
    <property type="match status" value="4"/>
</dbReference>
<dbReference type="PANTHER" id="PTHR44858">
    <property type="entry name" value="TETRATRICOPEPTIDE REPEAT PROTEIN 6"/>
    <property type="match status" value="1"/>
</dbReference>
<dbReference type="InterPro" id="IPR011990">
    <property type="entry name" value="TPR-like_helical_dom_sf"/>
</dbReference>
<dbReference type="PROSITE" id="PS50293">
    <property type="entry name" value="TPR_REGION"/>
    <property type="match status" value="1"/>
</dbReference>
<evidence type="ECO:0000313" key="4">
    <source>
        <dbReference type="EMBL" id="BAY15644.1"/>
    </source>
</evidence>
<proteinExistence type="predicted"/>
<dbReference type="PANTHER" id="PTHR44858:SF1">
    <property type="entry name" value="UDP-N-ACETYLGLUCOSAMINE--PEPTIDE N-ACETYLGLUCOSAMINYLTRANSFERASE SPINDLY-RELATED"/>
    <property type="match status" value="1"/>
</dbReference>
<dbReference type="GO" id="GO:0046813">
    <property type="term" value="P:receptor-mediated virion attachment to host cell"/>
    <property type="evidence" value="ECO:0007669"/>
    <property type="project" value="TreeGrafter"/>
</dbReference>
<dbReference type="SUPFAM" id="SSF48452">
    <property type="entry name" value="TPR-like"/>
    <property type="match status" value="1"/>
</dbReference>
<evidence type="ECO:0000256" key="1">
    <source>
        <dbReference type="ARBA" id="ARBA00022737"/>
    </source>
</evidence>
<dbReference type="InterPro" id="IPR050498">
    <property type="entry name" value="Ycf3"/>
</dbReference>
<keyword evidence="1" id="KW-0677">Repeat</keyword>
<dbReference type="PROSITE" id="PS50005">
    <property type="entry name" value="TPR"/>
    <property type="match status" value="4"/>
</dbReference>
<dbReference type="EMBL" id="AP018174">
    <property type="protein sequence ID" value="BAY15644.1"/>
    <property type="molecule type" value="Genomic_DNA"/>
</dbReference>
<name>A0A1Z4GDQ0_9CYAN</name>
<keyword evidence="5" id="KW-1185">Reference proteome</keyword>
<protein>
    <submittedName>
        <fullName evidence="4">TPR repeat protein</fullName>
    </submittedName>
</protein>
<feature type="repeat" description="TPR" evidence="3">
    <location>
        <begin position="306"/>
        <end position="339"/>
    </location>
</feature>
<dbReference type="InterPro" id="IPR013105">
    <property type="entry name" value="TPR_2"/>
</dbReference>
<dbReference type="Gene3D" id="1.25.40.10">
    <property type="entry name" value="Tetratricopeptide repeat domain"/>
    <property type="match status" value="2"/>
</dbReference>
<feature type="repeat" description="TPR" evidence="3">
    <location>
        <begin position="341"/>
        <end position="374"/>
    </location>
</feature>
<dbReference type="Pfam" id="PF13181">
    <property type="entry name" value="TPR_8"/>
    <property type="match status" value="3"/>
</dbReference>
<evidence type="ECO:0000313" key="5">
    <source>
        <dbReference type="Proteomes" id="UP000218287"/>
    </source>
</evidence>
<evidence type="ECO:0000256" key="3">
    <source>
        <dbReference type="PROSITE-ProRule" id="PRU00339"/>
    </source>
</evidence>
<feature type="repeat" description="TPR" evidence="3">
    <location>
        <begin position="272"/>
        <end position="305"/>
    </location>
</feature>
<dbReference type="InterPro" id="IPR019734">
    <property type="entry name" value="TPR_rpt"/>
</dbReference>
<organism evidence="4 5">
    <name type="scientific">Anabaenopsis circularis NIES-21</name>
    <dbReference type="NCBI Taxonomy" id="1085406"/>
    <lineage>
        <taxon>Bacteria</taxon>
        <taxon>Bacillati</taxon>
        <taxon>Cyanobacteriota</taxon>
        <taxon>Cyanophyceae</taxon>
        <taxon>Nostocales</taxon>
        <taxon>Nodulariaceae</taxon>
        <taxon>Anabaenopsis</taxon>
    </lineage>
</organism>
<accession>A0A1Z4GDQ0</accession>